<dbReference type="Gene3D" id="3.30.565.10">
    <property type="entry name" value="Histidine kinase-like ATPase, C-terminal domain"/>
    <property type="match status" value="1"/>
</dbReference>
<sequence>MKPAADSDIEALSSPPFWLPILAGLPIGLCLIVMALPVLGHGHATAYRTLYLLAFLMWIVPLTALQRGLWRRRTPLWAMALVLLATTYLMSLANNALGAALAVIAGWQPASEFEWTGLFSGLDGCWLALIAFCAIHAVVAYYAQLKQEQHRRLHMTALVRDAELRALRYQLRPHFLFNTLNAISALVAENRNREASDMIVRLGDFLRATLDGSQGHEVALADELALTETYLEIEKARLGERLRLKWQLGPDLLRARVPCLLLQPLVENAIHHGIARRTAAGELDIHIAREGDRLCLRLSNDTEPASPADAAPRASAIGLRNIRERLQKLYPGEHGFEAGPRPDGGFEVRVSLPFREASGLQDASA</sequence>
<keyword evidence="1" id="KW-1133">Transmembrane helix</keyword>
<feature type="transmembrane region" description="Helical" evidence="1">
    <location>
        <begin position="45"/>
        <end position="65"/>
    </location>
</feature>
<reference evidence="3 4" key="1">
    <citation type="journal article" date="2014" name="Genome Announc.">
        <title>Draft Genome Sequence of Lysobacter capsici AZ78, a Bacterium Antagonistic to Plant-Pathogenic Oomycetes.</title>
        <authorList>
            <person name="Puopolo G."/>
            <person name="Sonego P."/>
            <person name="Engelen K."/>
            <person name="Pertot I."/>
        </authorList>
    </citation>
    <scope>NUCLEOTIDE SEQUENCE [LARGE SCALE GENOMIC DNA]</scope>
    <source>
        <strain evidence="3 4">AZ78</strain>
    </source>
</reference>
<dbReference type="PANTHER" id="PTHR34220">
    <property type="entry name" value="SENSOR HISTIDINE KINASE YPDA"/>
    <property type="match status" value="1"/>
</dbReference>
<gene>
    <name evidence="3" type="ORF">AZ78_3667</name>
</gene>
<evidence type="ECO:0000313" key="4">
    <source>
        <dbReference type="Proteomes" id="UP000023435"/>
    </source>
</evidence>
<keyword evidence="4" id="KW-1185">Reference proteome</keyword>
<keyword evidence="3" id="KW-0808">Transferase</keyword>
<dbReference type="GO" id="GO:0016020">
    <property type="term" value="C:membrane"/>
    <property type="evidence" value="ECO:0007669"/>
    <property type="project" value="InterPro"/>
</dbReference>
<keyword evidence="1" id="KW-0812">Transmembrane</keyword>
<dbReference type="AlphaFoldDB" id="A0A120AHF7"/>
<dbReference type="Pfam" id="PF06580">
    <property type="entry name" value="His_kinase"/>
    <property type="match status" value="1"/>
</dbReference>
<keyword evidence="3" id="KW-0418">Kinase</keyword>
<dbReference type="InterPro" id="IPR036890">
    <property type="entry name" value="HATPase_C_sf"/>
</dbReference>
<dbReference type="InterPro" id="IPR010559">
    <property type="entry name" value="Sig_transdc_His_kin_internal"/>
</dbReference>
<feature type="transmembrane region" description="Helical" evidence="1">
    <location>
        <begin position="77"/>
        <end position="106"/>
    </location>
</feature>
<feature type="transmembrane region" description="Helical" evidence="1">
    <location>
        <begin position="126"/>
        <end position="145"/>
    </location>
</feature>
<dbReference type="SUPFAM" id="SSF55874">
    <property type="entry name" value="ATPase domain of HSP90 chaperone/DNA topoisomerase II/histidine kinase"/>
    <property type="match status" value="1"/>
</dbReference>
<proteinExistence type="predicted"/>
<dbReference type="InterPro" id="IPR050640">
    <property type="entry name" value="Bact_2-comp_sensor_kinase"/>
</dbReference>
<keyword evidence="1" id="KW-0472">Membrane</keyword>
<comment type="caution">
    <text evidence="3">The sequence shown here is derived from an EMBL/GenBank/DDBJ whole genome shotgun (WGS) entry which is preliminary data.</text>
</comment>
<protein>
    <submittedName>
        <fullName evidence="3">Sensor histidine kinase</fullName>
    </submittedName>
</protein>
<dbReference type="EMBL" id="JAJA02000001">
    <property type="protein sequence ID" value="KWS06113.1"/>
    <property type="molecule type" value="Genomic_DNA"/>
</dbReference>
<organism evidence="3 4">
    <name type="scientific">Lysobacter capsici AZ78</name>
    <dbReference type="NCBI Taxonomy" id="1444315"/>
    <lineage>
        <taxon>Bacteria</taxon>
        <taxon>Pseudomonadati</taxon>
        <taxon>Pseudomonadota</taxon>
        <taxon>Gammaproteobacteria</taxon>
        <taxon>Lysobacterales</taxon>
        <taxon>Lysobacteraceae</taxon>
        <taxon>Lysobacter</taxon>
    </lineage>
</organism>
<feature type="transmembrane region" description="Helical" evidence="1">
    <location>
        <begin position="17"/>
        <end position="39"/>
    </location>
</feature>
<evidence type="ECO:0000313" key="3">
    <source>
        <dbReference type="EMBL" id="KWS06113.1"/>
    </source>
</evidence>
<dbReference type="PANTHER" id="PTHR34220:SF7">
    <property type="entry name" value="SENSOR HISTIDINE KINASE YPDA"/>
    <property type="match status" value="1"/>
</dbReference>
<dbReference type="RefSeq" id="WP_201025501.1">
    <property type="nucleotide sequence ID" value="NZ_JAJA02000001.1"/>
</dbReference>
<dbReference type="Proteomes" id="UP000023435">
    <property type="component" value="Unassembled WGS sequence"/>
</dbReference>
<dbReference type="GO" id="GO:0000155">
    <property type="term" value="F:phosphorelay sensor kinase activity"/>
    <property type="evidence" value="ECO:0007669"/>
    <property type="project" value="InterPro"/>
</dbReference>
<feature type="domain" description="Signal transduction histidine kinase internal region" evidence="2">
    <location>
        <begin position="162"/>
        <end position="242"/>
    </location>
</feature>
<evidence type="ECO:0000256" key="1">
    <source>
        <dbReference type="SAM" id="Phobius"/>
    </source>
</evidence>
<evidence type="ECO:0000259" key="2">
    <source>
        <dbReference type="Pfam" id="PF06580"/>
    </source>
</evidence>
<name>A0A120AHF7_9GAMM</name>
<accession>A0A120AHF7</accession>